<protein>
    <submittedName>
        <fullName evidence="1">Uncharacterized protein</fullName>
    </submittedName>
</protein>
<sequence length="186" mass="20176">MKTKIMLIAIVVLLAGTPLFLGYGTTTHQSSNRVRWQEIGDIASTTVSVTPAVGARDYSAMIALADTKTVEWVLPNDAGNLDLRFRMPSDEDDAVIEIFLARGATYQNGAREDSFVKAFILTIKAGSQTGPDSDQFVDTVTETQDYWSAGTVVDSGTDRIGRYKIAVDGYSEMIIIATTIDAQPLT</sequence>
<dbReference type="EMBL" id="LAZR01002654">
    <property type="protein sequence ID" value="KKN27254.1"/>
    <property type="molecule type" value="Genomic_DNA"/>
</dbReference>
<evidence type="ECO:0000313" key="1">
    <source>
        <dbReference type="EMBL" id="KKN27254.1"/>
    </source>
</evidence>
<comment type="caution">
    <text evidence="1">The sequence shown here is derived from an EMBL/GenBank/DDBJ whole genome shotgun (WGS) entry which is preliminary data.</text>
</comment>
<proteinExistence type="predicted"/>
<reference evidence="1" key="1">
    <citation type="journal article" date="2015" name="Nature">
        <title>Complex archaea that bridge the gap between prokaryotes and eukaryotes.</title>
        <authorList>
            <person name="Spang A."/>
            <person name="Saw J.H."/>
            <person name="Jorgensen S.L."/>
            <person name="Zaremba-Niedzwiedzka K."/>
            <person name="Martijn J."/>
            <person name="Lind A.E."/>
            <person name="van Eijk R."/>
            <person name="Schleper C."/>
            <person name="Guy L."/>
            <person name="Ettema T.J."/>
        </authorList>
    </citation>
    <scope>NUCLEOTIDE SEQUENCE</scope>
</reference>
<name>A0A0F9PAV2_9ZZZZ</name>
<accession>A0A0F9PAV2</accession>
<feature type="non-terminal residue" evidence="1">
    <location>
        <position position="186"/>
    </location>
</feature>
<dbReference type="AlphaFoldDB" id="A0A0F9PAV2"/>
<gene>
    <name evidence="1" type="ORF">LCGC14_0866630</name>
</gene>
<organism evidence="1">
    <name type="scientific">marine sediment metagenome</name>
    <dbReference type="NCBI Taxonomy" id="412755"/>
    <lineage>
        <taxon>unclassified sequences</taxon>
        <taxon>metagenomes</taxon>
        <taxon>ecological metagenomes</taxon>
    </lineage>
</organism>